<keyword evidence="1" id="KW-1133">Transmembrane helix</keyword>
<dbReference type="InterPro" id="IPR010540">
    <property type="entry name" value="CmpB_TMEM229"/>
</dbReference>
<gene>
    <name evidence="2" type="ORF">SAMN02745751_00197</name>
</gene>
<sequence>MINENTNNIKFNRLLNLRKYILYFIMYSMFGWIYEVFLEVVVYKWGFSNRGVLFGPYCPVYGVGALIFLFAIYPIIRNKSFGKRLLWILPVFLGCMTVATLLELITSYIMEWTTGSWPWQTYVDYDIHFQGRIALSPSIRFGLGGVFFLYVIQPLFEKITGRMDSRQLSITSITVLGILMVDFIYTVFFRG</sequence>
<dbReference type="OrthoDB" id="9789229at2"/>
<keyword evidence="1" id="KW-0472">Membrane</keyword>
<dbReference type="AlphaFoldDB" id="A0A1M6AP21"/>
<feature type="transmembrane region" description="Helical" evidence="1">
    <location>
        <begin position="138"/>
        <end position="156"/>
    </location>
</feature>
<feature type="transmembrane region" description="Helical" evidence="1">
    <location>
        <begin position="20"/>
        <end position="42"/>
    </location>
</feature>
<dbReference type="EMBL" id="FQZL01000004">
    <property type="protein sequence ID" value="SHI38259.1"/>
    <property type="molecule type" value="Genomic_DNA"/>
</dbReference>
<feature type="transmembrane region" description="Helical" evidence="1">
    <location>
        <begin position="168"/>
        <end position="188"/>
    </location>
</feature>
<dbReference type="RefSeq" id="WP_073045728.1">
    <property type="nucleotide sequence ID" value="NZ_FQZL01000004.1"/>
</dbReference>
<feature type="transmembrane region" description="Helical" evidence="1">
    <location>
        <begin position="85"/>
        <end position="110"/>
    </location>
</feature>
<name>A0A1M6AP21_9FIRM</name>
<proteinExistence type="predicted"/>
<keyword evidence="3" id="KW-1185">Reference proteome</keyword>
<feature type="transmembrane region" description="Helical" evidence="1">
    <location>
        <begin position="54"/>
        <end position="73"/>
    </location>
</feature>
<protein>
    <submittedName>
        <fullName evidence="2">Putative ABC-transporter type IV</fullName>
    </submittedName>
</protein>
<dbReference type="STRING" id="1121476.SAMN02745751_00197"/>
<evidence type="ECO:0000256" key="1">
    <source>
        <dbReference type="SAM" id="Phobius"/>
    </source>
</evidence>
<dbReference type="Pfam" id="PF06541">
    <property type="entry name" value="ABC_trans_CmpB"/>
    <property type="match status" value="1"/>
</dbReference>
<dbReference type="Proteomes" id="UP000184052">
    <property type="component" value="Unassembled WGS sequence"/>
</dbReference>
<accession>A0A1M6AP21</accession>
<organism evidence="2 3">
    <name type="scientific">Dethiosulfatibacter aminovorans DSM 17477</name>
    <dbReference type="NCBI Taxonomy" id="1121476"/>
    <lineage>
        <taxon>Bacteria</taxon>
        <taxon>Bacillati</taxon>
        <taxon>Bacillota</taxon>
        <taxon>Tissierellia</taxon>
        <taxon>Dethiosulfatibacter</taxon>
    </lineage>
</organism>
<evidence type="ECO:0000313" key="2">
    <source>
        <dbReference type="EMBL" id="SHI38259.1"/>
    </source>
</evidence>
<keyword evidence="1" id="KW-0812">Transmembrane</keyword>
<reference evidence="2 3" key="1">
    <citation type="submission" date="2016-11" db="EMBL/GenBank/DDBJ databases">
        <authorList>
            <person name="Jaros S."/>
            <person name="Januszkiewicz K."/>
            <person name="Wedrychowicz H."/>
        </authorList>
    </citation>
    <scope>NUCLEOTIDE SEQUENCE [LARGE SCALE GENOMIC DNA]</scope>
    <source>
        <strain evidence="2 3">DSM 17477</strain>
    </source>
</reference>
<evidence type="ECO:0000313" key="3">
    <source>
        <dbReference type="Proteomes" id="UP000184052"/>
    </source>
</evidence>